<keyword evidence="3" id="KW-1185">Reference proteome</keyword>
<accession>A0AAE0EEF1</accession>
<sequence length="132" mass="15363">MGQLKLNTDAAIDVVGRRTEIGVVIRDHSGFVMASSSQRIDVGYTVTPQLSQRWYLFFEVSISQQIQAWDLWLWSLMPWEFYLMSMLLRLFMLMVACGLAKYALTLDEDLFWMEEYPPCARDVVLADDHFVL</sequence>
<name>A0AAE0EEF1_9ROSI</name>
<evidence type="ECO:0000256" key="1">
    <source>
        <dbReference type="SAM" id="Phobius"/>
    </source>
</evidence>
<gene>
    <name evidence="2" type="ORF">Dsin_004644</name>
</gene>
<comment type="caution">
    <text evidence="2">The sequence shown here is derived from an EMBL/GenBank/DDBJ whole genome shotgun (WGS) entry which is preliminary data.</text>
</comment>
<feature type="transmembrane region" description="Helical" evidence="1">
    <location>
        <begin position="81"/>
        <end position="104"/>
    </location>
</feature>
<organism evidence="2 3">
    <name type="scientific">Dipteronia sinensis</name>
    <dbReference type="NCBI Taxonomy" id="43782"/>
    <lineage>
        <taxon>Eukaryota</taxon>
        <taxon>Viridiplantae</taxon>
        <taxon>Streptophyta</taxon>
        <taxon>Embryophyta</taxon>
        <taxon>Tracheophyta</taxon>
        <taxon>Spermatophyta</taxon>
        <taxon>Magnoliopsida</taxon>
        <taxon>eudicotyledons</taxon>
        <taxon>Gunneridae</taxon>
        <taxon>Pentapetalae</taxon>
        <taxon>rosids</taxon>
        <taxon>malvids</taxon>
        <taxon>Sapindales</taxon>
        <taxon>Sapindaceae</taxon>
        <taxon>Hippocastanoideae</taxon>
        <taxon>Acereae</taxon>
        <taxon>Dipteronia</taxon>
    </lineage>
</organism>
<keyword evidence="1" id="KW-1133">Transmembrane helix</keyword>
<proteinExistence type="predicted"/>
<dbReference type="AlphaFoldDB" id="A0AAE0EEF1"/>
<dbReference type="EMBL" id="JANJYJ010000002">
    <property type="protein sequence ID" value="KAK3224782.1"/>
    <property type="molecule type" value="Genomic_DNA"/>
</dbReference>
<keyword evidence="1" id="KW-0472">Membrane</keyword>
<evidence type="ECO:0000313" key="3">
    <source>
        <dbReference type="Proteomes" id="UP001281410"/>
    </source>
</evidence>
<keyword evidence="1" id="KW-0812">Transmembrane</keyword>
<reference evidence="2" key="1">
    <citation type="journal article" date="2023" name="Plant J.">
        <title>Genome sequences and population genomics provide insights into the demographic history, inbreeding, and mutation load of two 'living fossil' tree species of Dipteronia.</title>
        <authorList>
            <person name="Feng Y."/>
            <person name="Comes H.P."/>
            <person name="Chen J."/>
            <person name="Zhu S."/>
            <person name="Lu R."/>
            <person name="Zhang X."/>
            <person name="Li P."/>
            <person name="Qiu J."/>
            <person name="Olsen K.M."/>
            <person name="Qiu Y."/>
        </authorList>
    </citation>
    <scope>NUCLEOTIDE SEQUENCE</scope>
    <source>
        <strain evidence="2">NBL</strain>
    </source>
</reference>
<evidence type="ECO:0000313" key="2">
    <source>
        <dbReference type="EMBL" id="KAK3224782.1"/>
    </source>
</evidence>
<dbReference type="Proteomes" id="UP001281410">
    <property type="component" value="Unassembled WGS sequence"/>
</dbReference>
<protein>
    <submittedName>
        <fullName evidence="2">Uncharacterized protein</fullName>
    </submittedName>
</protein>